<dbReference type="AlphaFoldDB" id="L2FM52"/>
<keyword evidence="4" id="KW-1185">Reference proteome</keyword>
<evidence type="ECO:0000313" key="3">
    <source>
        <dbReference type="EMBL" id="KAF4480681.1"/>
    </source>
</evidence>
<gene>
    <name evidence="2" type="ORF">CGGC5_11776</name>
    <name evidence="3" type="ORF">CGGC5_v010788</name>
</gene>
<reference evidence="3 4" key="2">
    <citation type="submission" date="2012-08" db="EMBL/GenBank/DDBJ databases">
        <authorList>
            <person name="Gan P.H.P."/>
            <person name="Ikeda K."/>
            <person name="Irieda H."/>
            <person name="Narusaka M."/>
            <person name="O'Connell R.J."/>
            <person name="Narusaka Y."/>
            <person name="Takano Y."/>
            <person name="Kubo Y."/>
            <person name="Shirasu K."/>
        </authorList>
    </citation>
    <scope>NUCLEOTIDE SEQUENCE [LARGE SCALE GENOMIC DNA]</scope>
    <source>
        <strain evidence="3 4">Nara gc5</strain>
    </source>
</reference>
<accession>L2FM52</accession>
<dbReference type="EMBL" id="ANPB02000006">
    <property type="protein sequence ID" value="KAF4480681.1"/>
    <property type="molecule type" value="Genomic_DNA"/>
</dbReference>
<reference evidence="2" key="1">
    <citation type="submission" date="2012-08" db="EMBL/GenBank/DDBJ databases">
        <title>Genome analysis of Colletotrichum orbiculare and Colletotrichum fructicola.</title>
        <authorList>
            <person name="Gan P.H.P."/>
            <person name="Ikeda K."/>
            <person name="Irieda H."/>
            <person name="Narusaka M."/>
            <person name="O'Connell R.J."/>
            <person name="Narusaka Y."/>
            <person name="Takano Y."/>
            <person name="Kubo Y."/>
            <person name="Shirasu K."/>
        </authorList>
    </citation>
    <scope>NUCLEOTIDE SEQUENCE</scope>
    <source>
        <strain evidence="2">Nara gc5</strain>
    </source>
</reference>
<feature type="signal peptide" evidence="1">
    <location>
        <begin position="1"/>
        <end position="15"/>
    </location>
</feature>
<sequence length="83" mass="8875">MRLITLLFAAATATARLLECNDGTAGDGGCEANGLHTYCCNESFETPINTRTRDVTVVSKNPQGSFNCKDEAKNIVGRIYCAA</sequence>
<dbReference type="HOGENOM" id="CLU_2558159_0_0_1"/>
<dbReference type="OrthoDB" id="4954273at2759"/>
<proteinExistence type="predicted"/>
<protein>
    <submittedName>
        <fullName evidence="2">Uncharacterized protein</fullName>
    </submittedName>
</protein>
<dbReference type="InParanoid" id="L2FM52"/>
<keyword evidence="1" id="KW-0732">Signal</keyword>
<dbReference type="Proteomes" id="UP000011096">
    <property type="component" value="Unassembled WGS sequence"/>
</dbReference>
<evidence type="ECO:0000313" key="2">
    <source>
        <dbReference type="EMBL" id="ELA27412.1"/>
    </source>
</evidence>
<dbReference type="EMBL" id="KB020989">
    <property type="protein sequence ID" value="ELA27412.1"/>
    <property type="molecule type" value="Genomic_DNA"/>
</dbReference>
<evidence type="ECO:0000256" key="1">
    <source>
        <dbReference type="SAM" id="SignalP"/>
    </source>
</evidence>
<name>L2FM52_COLFN</name>
<feature type="chain" id="PRO_5036440224" evidence="1">
    <location>
        <begin position="16"/>
        <end position="83"/>
    </location>
</feature>
<reference evidence="3 4" key="3">
    <citation type="submission" date="2020-04" db="EMBL/GenBank/DDBJ databases">
        <title>Genome sequencing and assembly of multiple isolates from the Colletotrichum gloeosporioides species complex.</title>
        <authorList>
            <person name="Gan P."/>
            <person name="Shirasu K."/>
        </authorList>
    </citation>
    <scope>NUCLEOTIDE SEQUENCE [LARGE SCALE GENOMIC DNA]</scope>
    <source>
        <strain evidence="3 4">Nara gc5</strain>
    </source>
</reference>
<organism evidence="2">
    <name type="scientific">Colletotrichum fructicola (strain Nara gc5)</name>
    <name type="common">Anthracnose fungus</name>
    <name type="synonym">Colletotrichum gloeosporioides (strain Nara gc5)</name>
    <dbReference type="NCBI Taxonomy" id="1213859"/>
    <lineage>
        <taxon>Eukaryota</taxon>
        <taxon>Fungi</taxon>
        <taxon>Dikarya</taxon>
        <taxon>Ascomycota</taxon>
        <taxon>Pezizomycotina</taxon>
        <taxon>Sordariomycetes</taxon>
        <taxon>Hypocreomycetidae</taxon>
        <taxon>Glomerellales</taxon>
        <taxon>Glomerellaceae</taxon>
        <taxon>Colletotrichum</taxon>
        <taxon>Colletotrichum gloeosporioides species complex</taxon>
    </lineage>
</organism>
<evidence type="ECO:0000313" key="4">
    <source>
        <dbReference type="Proteomes" id="UP000011096"/>
    </source>
</evidence>